<accession>A0A6A4HMR8</accession>
<protein>
    <submittedName>
        <fullName evidence="2">Uncharacterized protein</fullName>
    </submittedName>
</protein>
<dbReference type="OrthoDB" id="3026831at2759"/>
<keyword evidence="1" id="KW-0472">Membrane</keyword>
<evidence type="ECO:0000313" key="2">
    <source>
        <dbReference type="EMBL" id="KAE9399040.1"/>
    </source>
</evidence>
<dbReference type="Proteomes" id="UP000799118">
    <property type="component" value="Unassembled WGS sequence"/>
</dbReference>
<evidence type="ECO:0000313" key="3">
    <source>
        <dbReference type="Proteomes" id="UP000799118"/>
    </source>
</evidence>
<feature type="transmembrane region" description="Helical" evidence="1">
    <location>
        <begin position="12"/>
        <end position="38"/>
    </location>
</feature>
<evidence type="ECO:0000256" key="1">
    <source>
        <dbReference type="SAM" id="Phobius"/>
    </source>
</evidence>
<sequence>MVIVPMKMARGFILLSSIPNFHVTTVSYLLLLCLGSFLTTSISNNVRYHVQVDVEDTAGILSDFDYSEQQIPPVDTSARRGEDLYGTTTQQAKMEESERGRNIFLEAPFFAQSHGFTIHNSQFYACSGHGFNQAREQDVPSAAFRVIPRDELRTLSVICTRKGSRFNNAERKGSEVVVQVFEGSAARKSWQKTLNLSSRRILNAHFLDIVGISPTSDCSSDPHYIVFDGADSTHRLIASMLRKGAGEATAIGLRAVRFFFLGFFNYY</sequence>
<keyword evidence="1" id="KW-0812">Transmembrane</keyword>
<keyword evidence="1" id="KW-1133">Transmembrane helix</keyword>
<organism evidence="2 3">
    <name type="scientific">Gymnopus androsaceus JB14</name>
    <dbReference type="NCBI Taxonomy" id="1447944"/>
    <lineage>
        <taxon>Eukaryota</taxon>
        <taxon>Fungi</taxon>
        <taxon>Dikarya</taxon>
        <taxon>Basidiomycota</taxon>
        <taxon>Agaricomycotina</taxon>
        <taxon>Agaricomycetes</taxon>
        <taxon>Agaricomycetidae</taxon>
        <taxon>Agaricales</taxon>
        <taxon>Marasmiineae</taxon>
        <taxon>Omphalotaceae</taxon>
        <taxon>Gymnopus</taxon>
    </lineage>
</organism>
<proteinExistence type="predicted"/>
<dbReference type="EMBL" id="ML769474">
    <property type="protein sequence ID" value="KAE9399040.1"/>
    <property type="molecule type" value="Genomic_DNA"/>
</dbReference>
<gene>
    <name evidence="2" type="ORF">BT96DRAFT_710497</name>
</gene>
<keyword evidence="3" id="KW-1185">Reference proteome</keyword>
<name>A0A6A4HMR8_9AGAR</name>
<dbReference type="AlphaFoldDB" id="A0A6A4HMR8"/>
<reference evidence="2" key="1">
    <citation type="journal article" date="2019" name="Environ. Microbiol.">
        <title>Fungal ecological strategies reflected in gene transcription - a case study of two litter decomposers.</title>
        <authorList>
            <person name="Barbi F."/>
            <person name="Kohler A."/>
            <person name="Barry K."/>
            <person name="Baskaran P."/>
            <person name="Daum C."/>
            <person name="Fauchery L."/>
            <person name="Ihrmark K."/>
            <person name="Kuo A."/>
            <person name="LaButti K."/>
            <person name="Lipzen A."/>
            <person name="Morin E."/>
            <person name="Grigoriev I.V."/>
            <person name="Henrissat B."/>
            <person name="Lindahl B."/>
            <person name="Martin F."/>
        </authorList>
    </citation>
    <scope>NUCLEOTIDE SEQUENCE</scope>
    <source>
        <strain evidence="2">JB14</strain>
    </source>
</reference>